<accession>A0ABM5L8N2</accession>
<evidence type="ECO:0000313" key="2">
    <source>
        <dbReference type="Proteomes" id="UP001652700"/>
    </source>
</evidence>
<proteinExistence type="predicted"/>
<dbReference type="RefSeq" id="XP_050518797.1">
    <property type="nucleotide sequence ID" value="XM_050662840.1"/>
</dbReference>
<reference evidence="1" key="1">
    <citation type="submission" date="2025-05" db="UniProtKB">
        <authorList>
            <consortium name="EnsemblMetazoa"/>
        </authorList>
    </citation>
    <scope>IDENTIFICATION</scope>
</reference>
<protein>
    <submittedName>
        <fullName evidence="1">Uncharacterized protein</fullName>
    </submittedName>
</protein>
<keyword evidence="2" id="KW-1185">Reference proteome</keyword>
<evidence type="ECO:0000313" key="1">
    <source>
        <dbReference type="EnsemblMetazoa" id="XP_050518797.1"/>
    </source>
</evidence>
<organism evidence="1 2">
    <name type="scientific">Diabrotica virgifera virgifera</name>
    <name type="common">western corn rootworm</name>
    <dbReference type="NCBI Taxonomy" id="50390"/>
    <lineage>
        <taxon>Eukaryota</taxon>
        <taxon>Metazoa</taxon>
        <taxon>Ecdysozoa</taxon>
        <taxon>Arthropoda</taxon>
        <taxon>Hexapoda</taxon>
        <taxon>Insecta</taxon>
        <taxon>Pterygota</taxon>
        <taxon>Neoptera</taxon>
        <taxon>Endopterygota</taxon>
        <taxon>Coleoptera</taxon>
        <taxon>Polyphaga</taxon>
        <taxon>Cucujiformia</taxon>
        <taxon>Chrysomeloidea</taxon>
        <taxon>Chrysomelidae</taxon>
        <taxon>Galerucinae</taxon>
        <taxon>Diabroticina</taxon>
        <taxon>Diabroticites</taxon>
        <taxon>Diabrotica</taxon>
    </lineage>
</organism>
<sequence length="114" mass="13614">MDDEVGVKQCIERMIELRKIAPPLIYETHNRIYRHYVENLRKLKIDLTNSDIKKCEIPNDVIEKLEELKNHSDYGDNKKMYEQMKLLDILRSKNCAINKIIDEIYSGIFFILLK</sequence>
<dbReference type="Proteomes" id="UP001652700">
    <property type="component" value="Unplaced"/>
</dbReference>
<name>A0ABM5L8N2_DIAVI</name>
<dbReference type="GeneID" id="126892924"/>
<dbReference type="EnsemblMetazoa" id="XM_050662840.1">
    <property type="protein sequence ID" value="XP_050518797.1"/>
    <property type="gene ID" value="LOC126892924"/>
</dbReference>